<protein>
    <submittedName>
        <fullName evidence="7">DsbA family protein</fullName>
    </submittedName>
</protein>
<dbReference type="Pfam" id="PF18312">
    <property type="entry name" value="ScsC_N"/>
    <property type="match status" value="1"/>
</dbReference>
<evidence type="ECO:0000259" key="6">
    <source>
        <dbReference type="PROSITE" id="PS51352"/>
    </source>
</evidence>
<proteinExistence type="predicted"/>
<dbReference type="CDD" id="cd03023">
    <property type="entry name" value="DsbA_Com1_like"/>
    <property type="match status" value="1"/>
</dbReference>
<dbReference type="AlphaFoldDB" id="A0A4D7BAH2"/>
<keyword evidence="4" id="KW-0676">Redox-active center</keyword>
<keyword evidence="8" id="KW-1185">Reference proteome</keyword>
<dbReference type="InterPro" id="IPR041205">
    <property type="entry name" value="ScsC_N"/>
</dbReference>
<evidence type="ECO:0000256" key="1">
    <source>
        <dbReference type="ARBA" id="ARBA00022729"/>
    </source>
</evidence>
<evidence type="ECO:0000256" key="2">
    <source>
        <dbReference type="ARBA" id="ARBA00023002"/>
    </source>
</evidence>
<organism evidence="7 8">
    <name type="scientific">Phreatobacter stygius</name>
    <dbReference type="NCBI Taxonomy" id="1940610"/>
    <lineage>
        <taxon>Bacteria</taxon>
        <taxon>Pseudomonadati</taxon>
        <taxon>Pseudomonadota</taxon>
        <taxon>Alphaproteobacteria</taxon>
        <taxon>Hyphomicrobiales</taxon>
        <taxon>Phreatobacteraceae</taxon>
        <taxon>Phreatobacter</taxon>
    </lineage>
</organism>
<dbReference type="PANTHER" id="PTHR13887">
    <property type="entry name" value="GLUTATHIONE S-TRANSFERASE KAPPA"/>
    <property type="match status" value="1"/>
</dbReference>
<evidence type="ECO:0000313" key="7">
    <source>
        <dbReference type="EMBL" id="QCI66486.1"/>
    </source>
</evidence>
<name>A0A4D7BAH2_9HYPH</name>
<dbReference type="InterPro" id="IPR036249">
    <property type="entry name" value="Thioredoxin-like_sf"/>
</dbReference>
<evidence type="ECO:0000256" key="3">
    <source>
        <dbReference type="ARBA" id="ARBA00023157"/>
    </source>
</evidence>
<sequence>MDFRPIALAFAAALSLATSALAQTSAAPPMSTAPAVQVTPEERARIEVIIRDYLLKNPEVLQEALVELERRQAANEERARGEAFQANRQQLYRSANQVVLGNPQGDVTIVEFFDYNCGFCKRAMVETMELVRQDRRIRLVLRDFPVLGPGSVEASQVALALKMQLQGPKYEEFHTKLLGGRGQANRARALEVAREVGADMARLERDMNAPQIRAELAETARLADLLRINGTPTYIIGDEVVIGAVGVEKLRENLVRARAGCAREANVC</sequence>
<dbReference type="InterPro" id="IPR001853">
    <property type="entry name" value="DSBA-like_thioredoxin_dom"/>
</dbReference>
<evidence type="ECO:0000313" key="8">
    <source>
        <dbReference type="Proteomes" id="UP000298781"/>
    </source>
</evidence>
<dbReference type="InterPro" id="IPR013766">
    <property type="entry name" value="Thioredoxin_domain"/>
</dbReference>
<dbReference type="GO" id="GO:0016491">
    <property type="term" value="F:oxidoreductase activity"/>
    <property type="evidence" value="ECO:0007669"/>
    <property type="project" value="UniProtKB-KW"/>
</dbReference>
<feature type="domain" description="Thioredoxin" evidence="6">
    <location>
        <begin position="27"/>
        <end position="260"/>
    </location>
</feature>
<dbReference type="Gene3D" id="3.40.30.10">
    <property type="entry name" value="Glutaredoxin"/>
    <property type="match status" value="1"/>
</dbReference>
<keyword evidence="2" id="KW-0560">Oxidoreductase</keyword>
<dbReference type="OrthoDB" id="9780147at2"/>
<dbReference type="SUPFAM" id="SSF52833">
    <property type="entry name" value="Thioredoxin-like"/>
    <property type="match status" value="1"/>
</dbReference>
<dbReference type="Pfam" id="PF01323">
    <property type="entry name" value="DSBA"/>
    <property type="match status" value="1"/>
</dbReference>
<evidence type="ECO:0000256" key="4">
    <source>
        <dbReference type="ARBA" id="ARBA00023284"/>
    </source>
</evidence>
<keyword evidence="1 5" id="KW-0732">Signal</keyword>
<evidence type="ECO:0000256" key="5">
    <source>
        <dbReference type="SAM" id="SignalP"/>
    </source>
</evidence>
<accession>A0A4D7BAH2</accession>
<dbReference type="EMBL" id="CP039690">
    <property type="protein sequence ID" value="QCI66486.1"/>
    <property type="molecule type" value="Genomic_DNA"/>
</dbReference>
<keyword evidence="3" id="KW-1015">Disulfide bond</keyword>
<dbReference type="KEGG" id="pstg:E8M01_20990"/>
<dbReference type="Proteomes" id="UP000298781">
    <property type="component" value="Chromosome"/>
</dbReference>
<reference evidence="7 8" key="1">
    <citation type="submission" date="2019-04" db="EMBL/GenBank/DDBJ databases">
        <title>Phreatobacter aquaticus sp. nov.</title>
        <authorList>
            <person name="Choi A."/>
        </authorList>
    </citation>
    <scope>NUCLEOTIDE SEQUENCE [LARGE SCALE GENOMIC DNA]</scope>
    <source>
        <strain evidence="7 8">KCTC 52518</strain>
    </source>
</reference>
<feature type="chain" id="PRO_5020202142" evidence="5">
    <location>
        <begin position="23"/>
        <end position="268"/>
    </location>
</feature>
<feature type="signal peptide" evidence="5">
    <location>
        <begin position="1"/>
        <end position="22"/>
    </location>
</feature>
<gene>
    <name evidence="7" type="ORF">E8M01_20990</name>
</gene>
<dbReference type="PROSITE" id="PS51352">
    <property type="entry name" value="THIOREDOXIN_2"/>
    <property type="match status" value="1"/>
</dbReference>
<dbReference type="PANTHER" id="PTHR13887:SF14">
    <property type="entry name" value="DISULFIDE BOND FORMATION PROTEIN D"/>
    <property type="match status" value="1"/>
</dbReference>
<dbReference type="RefSeq" id="WP_136961929.1">
    <property type="nucleotide sequence ID" value="NZ_CP039690.1"/>
</dbReference>